<dbReference type="Gene3D" id="3.20.20.80">
    <property type="entry name" value="Glycosidases"/>
    <property type="match status" value="1"/>
</dbReference>
<gene>
    <name evidence="3" type="ORF">SCHPADRAFT_946632</name>
</gene>
<dbReference type="InParanoid" id="A0A0H2R1Y9"/>
<evidence type="ECO:0000313" key="4">
    <source>
        <dbReference type="Proteomes" id="UP000053477"/>
    </source>
</evidence>
<organism evidence="3 4">
    <name type="scientific">Schizopora paradoxa</name>
    <dbReference type="NCBI Taxonomy" id="27342"/>
    <lineage>
        <taxon>Eukaryota</taxon>
        <taxon>Fungi</taxon>
        <taxon>Dikarya</taxon>
        <taxon>Basidiomycota</taxon>
        <taxon>Agaricomycotina</taxon>
        <taxon>Agaricomycetes</taxon>
        <taxon>Hymenochaetales</taxon>
        <taxon>Schizoporaceae</taxon>
        <taxon>Schizopora</taxon>
    </lineage>
</organism>
<feature type="signal peptide" evidence="1">
    <location>
        <begin position="1"/>
        <end position="20"/>
    </location>
</feature>
<proteinExistence type="predicted"/>
<dbReference type="InterPro" id="IPR052974">
    <property type="entry name" value="GH79_Enzymes"/>
</dbReference>
<reference evidence="3 4" key="1">
    <citation type="submission" date="2015-04" db="EMBL/GenBank/DDBJ databases">
        <title>Complete genome sequence of Schizopora paradoxa KUC8140, a cosmopolitan wood degrader in East Asia.</title>
        <authorList>
            <consortium name="DOE Joint Genome Institute"/>
            <person name="Min B."/>
            <person name="Park H."/>
            <person name="Jang Y."/>
            <person name="Kim J.-J."/>
            <person name="Kim K.H."/>
            <person name="Pangilinan J."/>
            <person name="Lipzen A."/>
            <person name="Riley R."/>
            <person name="Grigoriev I.V."/>
            <person name="Spatafora J.W."/>
            <person name="Choi I.-G."/>
        </authorList>
    </citation>
    <scope>NUCLEOTIDE SEQUENCE [LARGE SCALE GENOMIC DNA]</scope>
    <source>
        <strain evidence="3 4">KUC8140</strain>
    </source>
</reference>
<dbReference type="OrthoDB" id="2796951at2759"/>
<dbReference type="PANTHER" id="PTHR36183:SF2">
    <property type="entry name" value="BETA-GLUCURONIDASE C-TERMINAL DOMAIN-CONTAINING PROTEIN"/>
    <property type="match status" value="1"/>
</dbReference>
<dbReference type="SUPFAM" id="SSF51445">
    <property type="entry name" value="(Trans)glycosidases"/>
    <property type="match status" value="1"/>
</dbReference>
<feature type="chain" id="PRO_5005201232" description="Beta-glucuronidase C-terminal domain-containing protein" evidence="1">
    <location>
        <begin position="21"/>
        <end position="533"/>
    </location>
</feature>
<keyword evidence="1" id="KW-0732">Signal</keyword>
<protein>
    <recommendedName>
        <fullName evidence="2">Beta-glucuronidase C-terminal domain-containing protein</fullName>
    </recommendedName>
</protein>
<accession>A0A0H2R1Y9</accession>
<sequence>MLALLASLSVLSAQLTAASAQGTSAALPVSLPLSAPSSAATLNPDLLSFSIEQDLWTEWAGTTSSPNTFFQNALGNLAQRTGQTPWIRIGADSEDHTNFNAAIQGSEDLFPAPTTTVPYPEASSIVVGDNFYSLASNLPKGTRVIWGVNFGQNNLTAAFLEARSIMNAFKSSAMREADVTLEFIEIGNEADLYSNNGFRNPSTWTIQEYVKEWTNFAENVSVAAGITSGSGPKFIGAAFAGSSHSTSSFSPQGAIANGLLTSAPGKLITAISQHHYSGSFCSGNGALLQDLMTKANIRSNVSSFSPDVVAVKAQGLDYVFGETNSFSCHGAPNVSNTAGAALWTLDYTLFSSQVGISRVHFHEGVGYKYNLIQPATLTRSILDGSPLSQPLTPHVQPQYYAALIAAEAIGTTGSSTATELTIDNDFVSGYAFFEGGMLKRAVLINSQAFLSTSTGPRTAVNVDLTFTGGSAPKTVQIKRLKINHADDASGLQWAGQTFETSDAKPSGQISTQTQSATSAIELSETEVVLLAFQ</sequence>
<evidence type="ECO:0000313" key="3">
    <source>
        <dbReference type="EMBL" id="KLO05770.1"/>
    </source>
</evidence>
<dbReference type="PANTHER" id="PTHR36183">
    <property type="entry name" value="BETA-GLUCURONIDASE"/>
    <property type="match status" value="1"/>
</dbReference>
<keyword evidence="4" id="KW-1185">Reference proteome</keyword>
<dbReference type="Proteomes" id="UP000053477">
    <property type="component" value="Unassembled WGS sequence"/>
</dbReference>
<name>A0A0H2R1Y9_9AGAM</name>
<dbReference type="AlphaFoldDB" id="A0A0H2R1Y9"/>
<dbReference type="InterPro" id="IPR031728">
    <property type="entry name" value="GlcAase_C"/>
</dbReference>
<evidence type="ECO:0000256" key="1">
    <source>
        <dbReference type="SAM" id="SignalP"/>
    </source>
</evidence>
<dbReference type="EMBL" id="KQ086268">
    <property type="protein sequence ID" value="KLO05770.1"/>
    <property type="molecule type" value="Genomic_DNA"/>
</dbReference>
<evidence type="ECO:0000259" key="2">
    <source>
        <dbReference type="Pfam" id="PF16862"/>
    </source>
</evidence>
<dbReference type="InterPro" id="IPR017853">
    <property type="entry name" value="GH"/>
</dbReference>
<feature type="domain" description="Beta-glucuronidase C-terminal" evidence="2">
    <location>
        <begin position="429"/>
        <end position="529"/>
    </location>
</feature>
<dbReference type="Pfam" id="PF16862">
    <property type="entry name" value="Glyco_hydro_79C"/>
    <property type="match status" value="1"/>
</dbReference>